<evidence type="ECO:0000313" key="2">
    <source>
        <dbReference type="EMBL" id="VEB62347.1"/>
    </source>
</evidence>
<dbReference type="EMBL" id="LR134190">
    <property type="protein sequence ID" value="VEB62347.1"/>
    <property type="molecule type" value="Genomic_DNA"/>
</dbReference>
<protein>
    <submittedName>
        <fullName evidence="2">UDP-2,3-diacylglucosamine hydrolase</fullName>
        <ecNumber evidence="2">3.6.1.54</ecNumber>
    </submittedName>
</protein>
<dbReference type="EC" id="3.6.1.54" evidence="2"/>
<keyword evidence="2" id="KW-0378">Hydrolase</keyword>
<dbReference type="AlphaFoldDB" id="A0A3S4INB5"/>
<feature type="region of interest" description="Disordered" evidence="1">
    <location>
        <begin position="82"/>
        <end position="101"/>
    </location>
</feature>
<dbReference type="SUPFAM" id="SSF56300">
    <property type="entry name" value="Metallo-dependent phosphatases"/>
    <property type="match status" value="1"/>
</dbReference>
<accession>A0A3S4INB5</accession>
<evidence type="ECO:0000256" key="1">
    <source>
        <dbReference type="SAM" id="MobiDB-lite"/>
    </source>
</evidence>
<proteinExistence type="predicted"/>
<dbReference type="InterPro" id="IPR029052">
    <property type="entry name" value="Metallo-depent_PP-like"/>
</dbReference>
<reference evidence="2 3" key="1">
    <citation type="submission" date="2018-12" db="EMBL/GenBank/DDBJ databases">
        <authorList>
            <consortium name="Pathogen Informatics"/>
        </authorList>
    </citation>
    <scope>NUCLEOTIDE SEQUENCE [LARGE SCALE GENOMIC DNA]</scope>
    <source>
        <strain evidence="2 3">NCTC6754</strain>
    </source>
</reference>
<name>A0A3S4INB5_SALET</name>
<dbReference type="Proteomes" id="UP000269208">
    <property type="component" value="Chromosome"/>
</dbReference>
<organism evidence="2 3">
    <name type="scientific">Salmonella enterica I</name>
    <dbReference type="NCBI Taxonomy" id="59201"/>
    <lineage>
        <taxon>Bacteria</taxon>
        <taxon>Pseudomonadati</taxon>
        <taxon>Pseudomonadota</taxon>
        <taxon>Gammaproteobacteria</taxon>
        <taxon>Enterobacterales</taxon>
        <taxon>Enterobacteriaceae</taxon>
        <taxon>Salmonella</taxon>
    </lineage>
</organism>
<sequence>MMPDIRRFAPKSIIRGCNDCSLPCPLFIRRRIAARMRAGSKAANSSKSLDIMDVNAQTVVAEMEKHRVQWLIHGHTHRPAVHELSANDQPAFPRGVRRMAS</sequence>
<evidence type="ECO:0000313" key="3">
    <source>
        <dbReference type="Proteomes" id="UP000269208"/>
    </source>
</evidence>
<dbReference type="GO" id="GO:0016787">
    <property type="term" value="F:hydrolase activity"/>
    <property type="evidence" value="ECO:0007669"/>
    <property type="project" value="UniProtKB-KW"/>
</dbReference>
<gene>
    <name evidence="2" type="primary">SBOV04931</name>
    <name evidence="2" type="ORF">NCTC6754_07741</name>
</gene>